<evidence type="ECO:0008006" key="11">
    <source>
        <dbReference type="Google" id="ProtNLM"/>
    </source>
</evidence>
<dbReference type="PANTHER" id="PTHR48475">
    <property type="entry name" value="RIBONUCLEASE H"/>
    <property type="match status" value="1"/>
</dbReference>
<feature type="domain" description="Reverse transcriptase RNase H-like" evidence="9">
    <location>
        <begin position="314"/>
        <end position="404"/>
    </location>
</feature>
<gene>
    <name evidence="10" type="ORF">VITISV_012997</name>
</gene>
<evidence type="ECO:0000256" key="6">
    <source>
        <dbReference type="ARBA" id="ARBA00022918"/>
    </source>
</evidence>
<proteinExistence type="predicted"/>
<keyword evidence="2" id="KW-0548">Nucleotidyltransferase</keyword>
<evidence type="ECO:0000313" key="10">
    <source>
        <dbReference type="EMBL" id="CAN72118.1"/>
    </source>
</evidence>
<keyword evidence="6" id="KW-0695">RNA-directed DNA polymerase</keyword>
<feature type="compositionally biased region" description="Polar residues" evidence="7">
    <location>
        <begin position="651"/>
        <end position="661"/>
    </location>
</feature>
<dbReference type="GO" id="GO:0003964">
    <property type="term" value="F:RNA-directed DNA polymerase activity"/>
    <property type="evidence" value="ECO:0007669"/>
    <property type="project" value="UniProtKB-KW"/>
</dbReference>
<dbReference type="InterPro" id="IPR043128">
    <property type="entry name" value="Rev_trsase/Diguanyl_cyclase"/>
</dbReference>
<dbReference type="Gene3D" id="3.10.10.10">
    <property type="entry name" value="HIV Type 1 Reverse Transcriptase, subunit A, domain 1"/>
    <property type="match status" value="1"/>
</dbReference>
<dbReference type="SUPFAM" id="SSF56672">
    <property type="entry name" value="DNA/RNA polymerases"/>
    <property type="match status" value="1"/>
</dbReference>
<organism evidence="10">
    <name type="scientific">Vitis vinifera</name>
    <name type="common">Grape</name>
    <dbReference type="NCBI Taxonomy" id="29760"/>
    <lineage>
        <taxon>Eukaryota</taxon>
        <taxon>Viridiplantae</taxon>
        <taxon>Streptophyta</taxon>
        <taxon>Embryophyta</taxon>
        <taxon>Tracheophyta</taxon>
        <taxon>Spermatophyta</taxon>
        <taxon>Magnoliopsida</taxon>
        <taxon>eudicotyledons</taxon>
        <taxon>Gunneridae</taxon>
        <taxon>Pentapetalae</taxon>
        <taxon>rosids</taxon>
        <taxon>Vitales</taxon>
        <taxon>Vitaceae</taxon>
        <taxon>Viteae</taxon>
        <taxon>Vitis</taxon>
    </lineage>
</organism>
<dbReference type="Gene3D" id="3.30.70.270">
    <property type="match status" value="1"/>
</dbReference>
<evidence type="ECO:0000256" key="2">
    <source>
        <dbReference type="ARBA" id="ARBA00022695"/>
    </source>
</evidence>
<evidence type="ECO:0000256" key="1">
    <source>
        <dbReference type="ARBA" id="ARBA00022679"/>
    </source>
</evidence>
<reference evidence="10" key="1">
    <citation type="journal article" date="2007" name="PLoS ONE">
        <title>The first genome sequence of an elite grapevine cultivar (Pinot noir Vitis vinifera L.): coping with a highly heterozygous genome.</title>
        <authorList>
            <person name="Velasco R."/>
            <person name="Zharkikh A."/>
            <person name="Troggio M."/>
            <person name="Cartwright D.A."/>
            <person name="Cestaro A."/>
            <person name="Pruss D."/>
            <person name="Pindo M."/>
            <person name="FitzGerald L.M."/>
            <person name="Vezzulli S."/>
            <person name="Reid J."/>
            <person name="Malacarne G."/>
            <person name="Iliev D."/>
            <person name="Coppola G."/>
            <person name="Wardell B."/>
            <person name="Micheletti D."/>
            <person name="Macalma T."/>
            <person name="Facci M."/>
            <person name="Mitchell J.T."/>
            <person name="Perazzolli M."/>
            <person name="Eldredge G."/>
            <person name="Gatto P."/>
            <person name="Oyzerski R."/>
            <person name="Moretto M."/>
            <person name="Gutin N."/>
            <person name="Stefanini M."/>
            <person name="Chen Y."/>
            <person name="Segala C."/>
            <person name="Davenport C."/>
            <person name="Dematte L."/>
            <person name="Mraz A."/>
            <person name="Battilana J."/>
            <person name="Stormo K."/>
            <person name="Costa F."/>
            <person name="Tao Q."/>
            <person name="Si-Ammour A."/>
            <person name="Harkins T."/>
            <person name="Lackey A."/>
            <person name="Perbost C."/>
            <person name="Taillon B."/>
            <person name="Stella A."/>
            <person name="Solovyev V."/>
            <person name="Fawcett J.A."/>
            <person name="Sterck L."/>
            <person name="Vandepoele K."/>
            <person name="Grando S.M."/>
            <person name="Toppo S."/>
            <person name="Moser C."/>
            <person name="Lanchbury J."/>
            <person name="Bogden R."/>
            <person name="Skolnick M."/>
            <person name="Sgaramella V."/>
            <person name="Bhatnagar S.K."/>
            <person name="Fontana P."/>
            <person name="Gutin A."/>
            <person name="Van de Peer Y."/>
            <person name="Salamini F."/>
            <person name="Viola R."/>
        </authorList>
    </citation>
    <scope>NUCLEOTIDE SEQUENCE</scope>
</reference>
<name>A5B981_VITVI</name>
<evidence type="ECO:0000259" key="8">
    <source>
        <dbReference type="Pfam" id="PF00078"/>
    </source>
</evidence>
<feature type="domain" description="Reverse transcriptase" evidence="8">
    <location>
        <begin position="197"/>
        <end position="261"/>
    </location>
</feature>
<protein>
    <recommendedName>
        <fullName evidence="11">Retrovirus-related Pol polyprotein from transposon 17.6</fullName>
    </recommendedName>
</protein>
<evidence type="ECO:0000256" key="3">
    <source>
        <dbReference type="ARBA" id="ARBA00022722"/>
    </source>
</evidence>
<dbReference type="InterPro" id="IPR043502">
    <property type="entry name" value="DNA/RNA_pol_sf"/>
</dbReference>
<evidence type="ECO:0000259" key="9">
    <source>
        <dbReference type="Pfam" id="PF17917"/>
    </source>
</evidence>
<evidence type="ECO:0000256" key="4">
    <source>
        <dbReference type="ARBA" id="ARBA00022759"/>
    </source>
</evidence>
<dbReference type="GO" id="GO:0016787">
    <property type="term" value="F:hydrolase activity"/>
    <property type="evidence" value="ECO:0007669"/>
    <property type="project" value="UniProtKB-KW"/>
</dbReference>
<dbReference type="EMBL" id="AM451043">
    <property type="protein sequence ID" value="CAN72118.1"/>
    <property type="molecule type" value="Genomic_DNA"/>
</dbReference>
<keyword evidence="4" id="KW-0255">Endonuclease</keyword>
<dbReference type="AlphaFoldDB" id="A5B981"/>
<keyword evidence="5" id="KW-0378">Hydrolase</keyword>
<dbReference type="Pfam" id="PF17917">
    <property type="entry name" value="RT_RNaseH"/>
    <property type="match status" value="1"/>
</dbReference>
<dbReference type="PANTHER" id="PTHR48475:SF1">
    <property type="entry name" value="RNASE H TYPE-1 DOMAIN-CONTAINING PROTEIN"/>
    <property type="match status" value="1"/>
</dbReference>
<sequence>MGLELSDLENPGWVLLGFNGVATTSLGDIVLPVQVTLNVQFSVVGDLSPFNVILGRAWLYYMKAIPSTYHQMVSFLTKDGQTNLYGSQLAARQCYQIVLEGNHPSITSHRLNVLPTTRLVRQRVRHFHPDRQKIIQDEIDKLLEVGFIREVEYPDWLANVVVVPKKEGKWRVCVDYTNLNNACPKDSFPLPRIDQIRLMTKIFKPLVGRTVEIYIDDIVVKSKTRSEHAFHLQEVFHILRKYDMKLNPSKCAFGPKRDQVKVVMETPPPRSKNELHRLTSKLVALGRFIARFTDELRLFFLAIRKADANGPLPGEKLYMYLAVSEWAISAVLFHCPSHKEQKPIYYVSRALTDVETRYSKMEQTALAIRTHPVVVLIDQPLRNILHKPDLTGRMLQWAIELSEYEIEYQPRLSMKGQVMADFMLKYSQKPAQRKEPCEEEWWTLRVDEASRSSGSGVGLLLQSPTGEQLEQAIRLGFLADSQLVVRHVQEEYEAKDERMARYLTKVRDTLPTVCRMNNRKKFHELIMDRSFTGPYLRCLDHSEALYVLDELHEGVCDNHSRGRSLAHQAHSQGYYWPTMRKMRQLMSRSPLTLRAMGDGHSKTPTSRSCLEEISTRHHRLLHIKDKDITKFVWKNIICRFGIPQTIIADNDPQQRQKQNPGNYLKEEARASQMEVGRGVTRRPMGLSKHTRVTNRKHSLRPRIRYGCRRQGDANVELGRNLDWVDEVRENASIRMTDYLQRAAAHYKRKARPKSFKGGTLVLIKVFKNTAEKGAGKFQANWEDPYIVSKTSESGVYHL</sequence>
<dbReference type="InterPro" id="IPR041373">
    <property type="entry name" value="RT_RNaseH"/>
</dbReference>
<evidence type="ECO:0000256" key="7">
    <source>
        <dbReference type="SAM" id="MobiDB-lite"/>
    </source>
</evidence>
<keyword evidence="3" id="KW-0540">Nuclease</keyword>
<dbReference type="CDD" id="cd01647">
    <property type="entry name" value="RT_LTR"/>
    <property type="match status" value="1"/>
</dbReference>
<dbReference type="GO" id="GO:0004519">
    <property type="term" value="F:endonuclease activity"/>
    <property type="evidence" value="ECO:0007669"/>
    <property type="project" value="UniProtKB-KW"/>
</dbReference>
<feature type="region of interest" description="Disordered" evidence="7">
    <location>
        <begin position="649"/>
        <end position="676"/>
    </location>
</feature>
<accession>A5B981</accession>
<evidence type="ECO:0000256" key="5">
    <source>
        <dbReference type="ARBA" id="ARBA00022801"/>
    </source>
</evidence>
<dbReference type="Pfam" id="PF00078">
    <property type="entry name" value="RVT_1"/>
    <property type="match status" value="1"/>
</dbReference>
<dbReference type="InterPro" id="IPR000477">
    <property type="entry name" value="RT_dom"/>
</dbReference>
<keyword evidence="1" id="KW-0808">Transferase</keyword>